<name>A0A8S9ZAA8_9BILA</name>
<keyword evidence="6" id="KW-0227">DNA damage</keyword>
<comment type="caution">
    <text evidence="12">The sequence shown here is derived from an EMBL/GenBank/DDBJ whole genome shotgun (WGS) entry which is preliminary data.</text>
</comment>
<dbReference type="InterPro" id="IPR035309">
    <property type="entry name" value="PSME4"/>
</dbReference>
<organism evidence="12 13">
    <name type="scientific">Meloidogyne graminicola</name>
    <dbReference type="NCBI Taxonomy" id="189291"/>
    <lineage>
        <taxon>Eukaryota</taxon>
        <taxon>Metazoa</taxon>
        <taxon>Ecdysozoa</taxon>
        <taxon>Nematoda</taxon>
        <taxon>Chromadorea</taxon>
        <taxon>Rhabditida</taxon>
        <taxon>Tylenchina</taxon>
        <taxon>Tylenchomorpha</taxon>
        <taxon>Tylenchoidea</taxon>
        <taxon>Meloidogynidae</taxon>
        <taxon>Meloidogyninae</taxon>
        <taxon>Meloidogyne</taxon>
    </lineage>
</organism>
<feature type="domain" description="Proteasome activator Blm10 middle HEAT repeats region" evidence="10">
    <location>
        <begin position="373"/>
        <end position="898"/>
    </location>
</feature>
<dbReference type="GO" id="GO:0016504">
    <property type="term" value="F:peptidase activator activity"/>
    <property type="evidence" value="ECO:0007669"/>
    <property type="project" value="InterPro"/>
</dbReference>
<dbReference type="OrthoDB" id="17907at2759"/>
<reference evidence="12" key="1">
    <citation type="journal article" date="2020" name="Ecol. Evol.">
        <title>Genome structure and content of the rice root-knot nematode (Meloidogyne graminicola).</title>
        <authorList>
            <person name="Phan N.T."/>
            <person name="Danchin E.G.J."/>
            <person name="Klopp C."/>
            <person name="Perfus-Barbeoch L."/>
            <person name="Kozlowski D.K."/>
            <person name="Koutsovoulos G.D."/>
            <person name="Lopez-Roques C."/>
            <person name="Bouchez O."/>
            <person name="Zahm M."/>
            <person name="Besnard G."/>
            <person name="Bellafiore S."/>
        </authorList>
    </citation>
    <scope>NUCLEOTIDE SEQUENCE</scope>
    <source>
        <strain evidence="12">VN-18</strain>
    </source>
</reference>
<dbReference type="GO" id="GO:0010499">
    <property type="term" value="P:proteasomal ubiquitin-independent protein catabolic process"/>
    <property type="evidence" value="ECO:0007669"/>
    <property type="project" value="TreeGrafter"/>
</dbReference>
<dbReference type="GO" id="GO:0070628">
    <property type="term" value="F:proteasome binding"/>
    <property type="evidence" value="ECO:0007669"/>
    <property type="project" value="InterPro"/>
</dbReference>
<feature type="domain" description="Proteasome activator complex subunit 4 C-terminal" evidence="9">
    <location>
        <begin position="1730"/>
        <end position="1816"/>
    </location>
</feature>
<evidence type="ECO:0000256" key="7">
    <source>
        <dbReference type="ARBA" id="ARBA00023204"/>
    </source>
</evidence>
<dbReference type="GO" id="GO:0016607">
    <property type="term" value="C:nuclear speck"/>
    <property type="evidence" value="ECO:0007669"/>
    <property type="project" value="UniProtKB-SubCell"/>
</dbReference>
<proteinExistence type="inferred from homology"/>
<dbReference type="Pfam" id="PF11919">
    <property type="entry name" value="PSME4_C"/>
    <property type="match status" value="1"/>
</dbReference>
<keyword evidence="7" id="KW-0234">DNA repair</keyword>
<dbReference type="Proteomes" id="UP000605970">
    <property type="component" value="Unassembled WGS sequence"/>
</dbReference>
<dbReference type="Gene3D" id="1.25.10.10">
    <property type="entry name" value="Leucine-rich Repeat Variant"/>
    <property type="match status" value="1"/>
</dbReference>
<dbReference type="PANTHER" id="PTHR32170:SF3">
    <property type="entry name" value="PROTEASOME ACTIVATOR COMPLEX SUBUNIT 4"/>
    <property type="match status" value="1"/>
</dbReference>
<protein>
    <recommendedName>
        <fullName evidence="14">Proteasome activator complex subunit 4</fullName>
    </recommendedName>
</protein>
<dbReference type="EMBL" id="JABEBT010000214">
    <property type="protein sequence ID" value="KAF7624668.1"/>
    <property type="molecule type" value="Genomic_DNA"/>
</dbReference>
<dbReference type="InterPro" id="IPR021843">
    <property type="entry name" value="PSME4_C"/>
</dbReference>
<keyword evidence="4" id="KW-0963">Cytoplasm</keyword>
<evidence type="ECO:0008006" key="14">
    <source>
        <dbReference type="Google" id="ProtNLM"/>
    </source>
</evidence>
<dbReference type="GO" id="GO:0006281">
    <property type="term" value="P:DNA repair"/>
    <property type="evidence" value="ECO:0007669"/>
    <property type="project" value="UniProtKB-KW"/>
</dbReference>
<evidence type="ECO:0000256" key="1">
    <source>
        <dbReference type="ARBA" id="ARBA00004324"/>
    </source>
</evidence>
<dbReference type="Pfam" id="PF16507">
    <property type="entry name" value="HEAT_PSME4_mid"/>
    <property type="match status" value="1"/>
</dbReference>
<sequence length="1816" mass="210577">MSKNVFLVLLFRRSNVKILCKIQTFGVLKLSYKKKSFKLDSSSDSSSDESEFEEFDSHIEEDLIEIMESEDIEDNELADTQDDEVSQFQRVLWHHKLLPYQGELEEEADYYFSAVKSGIAYSVLMRDSSPSLIIWVYELDRFIKLHSFRFTKQDHINLLNLLYNTLIMKDLDLRVALLSSDDVQFNWRPLYDLYVQVAYKNLEEDGVFFLIPGDIDKFWTPTILDCNRFFPNFATQEILDEARPYFCPCDSSTRAFKILSIFLPTCLANEEHDLFGAKLWIDELLFFLTAPGIIERQNIFNLFARLAIFSPGYFDFSPYFNFFFTCLLSSLKIEMGVDRVVASNSFTSDSHGLAQILVYSFGMADNKVQQYFDQLFLSLEGYFHPSNTGRHTTNLLNFLHRLCVCFVNRVSRERFNYSKRYVNEVPRGMHLTNIQIENFVNSILPCLEYAAFINEDDAFVPLIIRLLAFLSPGIIVPFVLDLVYPSLQTITEPHRLTQSLKILSHICVVIARDRIPQIGDNVQRLPIRSLEDFEKNKRSYRRHAIILMNNLLPGLDINDVAKCGLVFQILSILMTLVPIVDCSQAPLTCKDLTPEEIDLCSETASFEFFVEELMRKIFSMIIFLGDNVADRHDLTSTKDGGKNVEEIVIEKGALIVFRALVKNCSSAFYKYITDQYYNFVNEHLFNSKPAMDTITKMVGLIVAVCFIFDPHVQFSRFFTFAVNKFEEHYHVGCEDDEDVDRALIWYISFASEIVRNTPGLILLENRSSIDSVGKIFLGINNFEGHFNFVLLVAVFAQNVLNSLCSIHLIPKSFHKLCDQPFDKFLPLRHWAEPVNKDELSYDWHVPSDEEVNYALKLVDQFITSPLQNVLTNFKDLTDKEIQRNLKIAHNALTGCSNLCPFFGGLATPNIVLDVVTIPCNVKKIIAIDGSNYRTFLFKIVKQIGERLLSERDNDTKSSLEILAIIRILLNERGTTLTSYQYSAASHQMTEELFSDPLRGSSQTIEAIMDATISLMHTKRLTHRPLVGITFTHFEALTLAFRFATSTYALVRQSAQKLLDSSFNWWTFSYRLFLDDLVQILGNKSSTTNSHTSFQIEFKFQDNIFTFANTLIEDYDGNVHKDVMSITQEAIQNSIKREAEINENRKRFYNQTATNLCQISTNKDLHWRNLEFSRALLSLLLRHDSTLQSNIILHFFQLLIADSLKTRKLAISFCASWFKINRTKAKKIVKNIKNEQNIDAKWPIKYGIRKDNSFLLYDAKKSPTVQNEWDNAEFLHLPHWGYYIWPKEFKCYAPPSQQDWANRDYSQMNEIEKSIIDIFKDQEFLNTFIRLFSLEDERIFRTFNNVLLDEFIEILDRLLRETRASHQRLASELVAGLISGSKFWKFEKREKLLNLLIPKLEQFLLEIPLESEKYWGLCFATIGICCEPKQVCWLIELFFQLITIPTEISSQLQNRLYLLQSLLYQFKWRVPVEWKRLANFCNRLIDNTFQNVRMRVGSCLATCACFDYTKAFYYPEIEEEFKFLRICEVVDEVNKKLEPLWNEAICSTNNDLMKRVASNTSTAVLIDNIDELRREKLSFLTLISFLYSINSLTGTFTDSSRIRLLPLLTHYANDKTDEELKASCITYIIKYLGLYVVCVDQIDVLFEVCKTIQERGSWKAKITLLRFLQSKEGSIYKLRTLLFKLLIDNRFEVREASAETLSGLVRAGILCVNEQLIQSAEQLSSSPKQSIERHSGVLTLAAIVLAFPYSVPSFLPKVLMHLCSHATEPQPIYGTVKRALSEFKRTHQDEWHEHKWEFTEEELEVLTNVIISPNYYV</sequence>
<keyword evidence="5" id="KW-0677">Repeat</keyword>
<keyword evidence="8" id="KW-0539">Nucleus</keyword>
<comment type="similarity">
    <text evidence="3">Belongs to the BLM10 family.</text>
</comment>
<dbReference type="InterPro" id="IPR016024">
    <property type="entry name" value="ARM-type_fold"/>
</dbReference>
<dbReference type="PANTHER" id="PTHR32170">
    <property type="entry name" value="PROTEASOME ACTIVATOR COMPLEX SUBUNIT 4"/>
    <property type="match status" value="1"/>
</dbReference>
<comment type="subcellular location">
    <subcellularLocation>
        <location evidence="2">Cytoplasm</location>
    </subcellularLocation>
    <subcellularLocation>
        <location evidence="1">Nucleus speckle</location>
    </subcellularLocation>
</comment>
<accession>A0A8S9ZAA8</accession>
<dbReference type="InterPro" id="IPR032430">
    <property type="entry name" value="Blm10_mid"/>
</dbReference>
<evidence type="ECO:0000259" key="10">
    <source>
        <dbReference type="Pfam" id="PF16507"/>
    </source>
</evidence>
<dbReference type="GO" id="GO:0005829">
    <property type="term" value="C:cytosol"/>
    <property type="evidence" value="ECO:0007669"/>
    <property type="project" value="TreeGrafter"/>
</dbReference>
<dbReference type="InterPro" id="IPR011989">
    <property type="entry name" value="ARM-like"/>
</dbReference>
<feature type="domain" description="Proteasome activator complex subunit 4-like HEAT repeat-like" evidence="11">
    <location>
        <begin position="1190"/>
        <end position="1460"/>
    </location>
</feature>
<dbReference type="InterPro" id="IPR055455">
    <property type="entry name" value="HEAT_PSME4"/>
</dbReference>
<evidence type="ECO:0000313" key="13">
    <source>
        <dbReference type="Proteomes" id="UP000605970"/>
    </source>
</evidence>
<evidence type="ECO:0000256" key="3">
    <source>
        <dbReference type="ARBA" id="ARBA00005739"/>
    </source>
</evidence>
<dbReference type="Pfam" id="PF23096">
    <property type="entry name" value="HEAT_PSME4"/>
    <property type="match status" value="1"/>
</dbReference>
<evidence type="ECO:0000256" key="8">
    <source>
        <dbReference type="ARBA" id="ARBA00023242"/>
    </source>
</evidence>
<evidence type="ECO:0000256" key="6">
    <source>
        <dbReference type="ARBA" id="ARBA00022763"/>
    </source>
</evidence>
<evidence type="ECO:0000256" key="4">
    <source>
        <dbReference type="ARBA" id="ARBA00022490"/>
    </source>
</evidence>
<evidence type="ECO:0000256" key="2">
    <source>
        <dbReference type="ARBA" id="ARBA00004496"/>
    </source>
</evidence>
<evidence type="ECO:0000259" key="9">
    <source>
        <dbReference type="Pfam" id="PF11919"/>
    </source>
</evidence>
<evidence type="ECO:0000256" key="5">
    <source>
        <dbReference type="ARBA" id="ARBA00022737"/>
    </source>
</evidence>
<evidence type="ECO:0000259" key="11">
    <source>
        <dbReference type="Pfam" id="PF23096"/>
    </source>
</evidence>
<keyword evidence="13" id="KW-1185">Reference proteome</keyword>
<dbReference type="SUPFAM" id="SSF48371">
    <property type="entry name" value="ARM repeat"/>
    <property type="match status" value="1"/>
</dbReference>
<evidence type="ECO:0000313" key="12">
    <source>
        <dbReference type="EMBL" id="KAF7624668.1"/>
    </source>
</evidence>
<gene>
    <name evidence="12" type="ORF">Mgra_00010059</name>
</gene>